<accession>A0AAN5I3X5</accession>
<sequence length="107" mass="11693">IIVLLVVFSYAATACPLLGECTQRDIDERWGPGRAHGTVFANSSGAFCAGATPQFVFAKRNGIVIVANAFKCINGEWNVEYCFGSCNTQSLREYQDIITTKVCCMSR</sequence>
<dbReference type="AlphaFoldDB" id="A0AAN5I3X5"/>
<protein>
    <submittedName>
        <fullName evidence="1">Uncharacterized protein</fullName>
    </submittedName>
</protein>
<evidence type="ECO:0000313" key="1">
    <source>
        <dbReference type="EMBL" id="GMR51162.1"/>
    </source>
</evidence>
<comment type="caution">
    <text evidence="1">The sequence shown here is derived from an EMBL/GenBank/DDBJ whole genome shotgun (WGS) entry which is preliminary data.</text>
</comment>
<organism evidence="1 2">
    <name type="scientific">Pristionchus mayeri</name>
    <dbReference type="NCBI Taxonomy" id="1317129"/>
    <lineage>
        <taxon>Eukaryota</taxon>
        <taxon>Metazoa</taxon>
        <taxon>Ecdysozoa</taxon>
        <taxon>Nematoda</taxon>
        <taxon>Chromadorea</taxon>
        <taxon>Rhabditida</taxon>
        <taxon>Rhabditina</taxon>
        <taxon>Diplogasteromorpha</taxon>
        <taxon>Diplogasteroidea</taxon>
        <taxon>Neodiplogasteridae</taxon>
        <taxon>Pristionchus</taxon>
    </lineage>
</organism>
<dbReference type="EMBL" id="BTRK01000005">
    <property type="protein sequence ID" value="GMR51162.1"/>
    <property type="molecule type" value="Genomic_DNA"/>
</dbReference>
<name>A0AAN5I3X5_9BILA</name>
<keyword evidence="2" id="KW-1185">Reference proteome</keyword>
<proteinExistence type="predicted"/>
<evidence type="ECO:0000313" key="2">
    <source>
        <dbReference type="Proteomes" id="UP001328107"/>
    </source>
</evidence>
<dbReference type="Proteomes" id="UP001328107">
    <property type="component" value="Unassembled WGS sequence"/>
</dbReference>
<gene>
    <name evidence="1" type="ORF">PMAYCL1PPCAC_21357</name>
</gene>
<feature type="non-terminal residue" evidence="1">
    <location>
        <position position="1"/>
    </location>
</feature>
<reference evidence="2" key="1">
    <citation type="submission" date="2022-10" db="EMBL/GenBank/DDBJ databases">
        <title>Genome assembly of Pristionchus species.</title>
        <authorList>
            <person name="Yoshida K."/>
            <person name="Sommer R.J."/>
        </authorList>
    </citation>
    <scope>NUCLEOTIDE SEQUENCE [LARGE SCALE GENOMIC DNA]</scope>
    <source>
        <strain evidence="2">RS5460</strain>
    </source>
</reference>